<comment type="similarity">
    <text evidence="3">Belongs to the PMEI family.</text>
</comment>
<organism evidence="5 6">
    <name type="scientific">Kingdonia uniflora</name>
    <dbReference type="NCBI Taxonomy" id="39325"/>
    <lineage>
        <taxon>Eukaryota</taxon>
        <taxon>Viridiplantae</taxon>
        <taxon>Streptophyta</taxon>
        <taxon>Embryophyta</taxon>
        <taxon>Tracheophyta</taxon>
        <taxon>Spermatophyta</taxon>
        <taxon>Magnoliopsida</taxon>
        <taxon>Ranunculales</taxon>
        <taxon>Circaeasteraceae</taxon>
        <taxon>Kingdonia</taxon>
    </lineage>
</organism>
<dbReference type="GO" id="GO:0004857">
    <property type="term" value="F:enzyme inhibitor activity"/>
    <property type="evidence" value="ECO:0007669"/>
    <property type="project" value="InterPro"/>
</dbReference>
<feature type="domain" description="Pectinesterase inhibitor" evidence="4">
    <location>
        <begin position="2"/>
        <end position="128"/>
    </location>
</feature>
<evidence type="ECO:0000256" key="2">
    <source>
        <dbReference type="ARBA" id="ARBA00023157"/>
    </source>
</evidence>
<dbReference type="CDD" id="cd15795">
    <property type="entry name" value="PMEI-Pla_a_1_like"/>
    <property type="match status" value="1"/>
</dbReference>
<dbReference type="Gene3D" id="1.20.140.40">
    <property type="entry name" value="Invertase/pectin methylesterase inhibitor family protein"/>
    <property type="match status" value="1"/>
</dbReference>
<dbReference type="FunFam" id="1.20.140.40:FF:000002">
    <property type="entry name" value="Putative invertase inhibitor"/>
    <property type="match status" value="1"/>
</dbReference>
<evidence type="ECO:0000256" key="3">
    <source>
        <dbReference type="ARBA" id="ARBA00038471"/>
    </source>
</evidence>
<dbReference type="SUPFAM" id="SSF101148">
    <property type="entry name" value="Plant invertase/pectin methylesterase inhibitor"/>
    <property type="match status" value="1"/>
</dbReference>
<dbReference type="PANTHER" id="PTHR35357:SF17">
    <property type="entry name" value="PECTINESTERASE INHIBITOR 12"/>
    <property type="match status" value="1"/>
</dbReference>
<protein>
    <recommendedName>
        <fullName evidence="4">Pectinesterase inhibitor domain-containing protein</fullName>
    </recommendedName>
</protein>
<name>A0A7J7MVJ5_9MAGN</name>
<proteinExistence type="inferred from homology"/>
<keyword evidence="2" id="KW-1015">Disulfide bond</keyword>
<keyword evidence="6" id="KW-1185">Reference proteome</keyword>
<dbReference type="NCBIfam" id="TIGR01614">
    <property type="entry name" value="PME_inhib"/>
    <property type="match status" value="1"/>
</dbReference>
<dbReference type="InterPro" id="IPR034088">
    <property type="entry name" value="Pla_a_1-like"/>
</dbReference>
<accession>A0A7J7MVJ5</accession>
<dbReference type="PANTHER" id="PTHR35357">
    <property type="entry name" value="OS02G0537100 PROTEIN"/>
    <property type="match status" value="1"/>
</dbReference>
<gene>
    <name evidence="5" type="ORF">GIB67_012330</name>
</gene>
<evidence type="ECO:0000313" key="5">
    <source>
        <dbReference type="EMBL" id="KAF6158913.1"/>
    </source>
</evidence>
<dbReference type="OrthoDB" id="1902988at2759"/>
<keyword evidence="1" id="KW-0732">Signal</keyword>
<dbReference type="InterPro" id="IPR006501">
    <property type="entry name" value="Pectinesterase_inhib_dom"/>
</dbReference>
<evidence type="ECO:0000256" key="1">
    <source>
        <dbReference type="ARBA" id="ARBA00022729"/>
    </source>
</evidence>
<dbReference type="Pfam" id="PF04043">
    <property type="entry name" value="PMEI"/>
    <property type="match status" value="1"/>
</dbReference>
<evidence type="ECO:0000313" key="6">
    <source>
        <dbReference type="Proteomes" id="UP000541444"/>
    </source>
</evidence>
<reference evidence="5 6" key="1">
    <citation type="journal article" date="2020" name="IScience">
        <title>Genome Sequencing of the Endangered Kingdonia uniflora (Circaeasteraceae, Ranunculales) Reveals Potential Mechanisms of Evolutionary Specialization.</title>
        <authorList>
            <person name="Sun Y."/>
            <person name="Deng T."/>
            <person name="Zhang A."/>
            <person name="Moore M.J."/>
            <person name="Landis J.B."/>
            <person name="Lin N."/>
            <person name="Zhang H."/>
            <person name="Zhang X."/>
            <person name="Huang J."/>
            <person name="Zhang X."/>
            <person name="Sun H."/>
            <person name="Wang H."/>
        </authorList>
    </citation>
    <scope>NUCLEOTIDE SEQUENCE [LARGE SCALE GENOMIC DNA]</scope>
    <source>
        <strain evidence="5">TB1705</strain>
        <tissue evidence="5">Leaf</tissue>
    </source>
</reference>
<dbReference type="SMART" id="SM00856">
    <property type="entry name" value="PMEI"/>
    <property type="match status" value="1"/>
</dbReference>
<dbReference type="AlphaFoldDB" id="A0A7J7MVJ5"/>
<evidence type="ECO:0000259" key="4">
    <source>
        <dbReference type="SMART" id="SM00856"/>
    </source>
</evidence>
<dbReference type="EMBL" id="JACGCM010001215">
    <property type="protein sequence ID" value="KAF6158913.1"/>
    <property type="molecule type" value="Genomic_DNA"/>
</dbReference>
<dbReference type="InterPro" id="IPR035513">
    <property type="entry name" value="Invertase/methylesterase_inhib"/>
</dbReference>
<dbReference type="GO" id="GO:0005576">
    <property type="term" value="C:extracellular region"/>
    <property type="evidence" value="ECO:0007669"/>
    <property type="project" value="UniProtKB-ARBA"/>
</dbReference>
<comment type="caution">
    <text evidence="5">The sequence shown here is derived from an EMBL/GenBank/DDBJ whole genome shotgun (WGS) entry which is preliminary data.</text>
</comment>
<sequence>MTSLQSIPESCTSNLQELGIISLELAIANAKSTVRGINKLIRDKDSDPYAVTCLRDCLELYSNAIPTLEDSISAFRCNDFGSVNIWMSAGMEASRTCEGGFEEKEGEISPLTKENNGFYQLCDIALVISTLFTLPSPISLFSEA</sequence>
<dbReference type="Proteomes" id="UP000541444">
    <property type="component" value="Unassembled WGS sequence"/>
</dbReference>